<evidence type="ECO:0000256" key="2">
    <source>
        <dbReference type="ARBA" id="ARBA00022729"/>
    </source>
</evidence>
<comment type="function">
    <text evidence="7">Putative phospholipase.</text>
</comment>
<keyword evidence="4 7" id="KW-0442">Lipid degradation</keyword>
<organism evidence="8">
    <name type="scientific">Ascaris suum</name>
    <name type="common">Pig roundworm</name>
    <name type="synonym">Ascaris lumbricoides</name>
    <dbReference type="NCBI Taxonomy" id="6253"/>
    <lineage>
        <taxon>Eukaryota</taxon>
        <taxon>Metazoa</taxon>
        <taxon>Ecdysozoa</taxon>
        <taxon>Nematoda</taxon>
        <taxon>Chromadorea</taxon>
        <taxon>Rhabditida</taxon>
        <taxon>Spirurina</taxon>
        <taxon>Ascaridomorpha</taxon>
        <taxon>Ascaridoidea</taxon>
        <taxon>Ascarididae</taxon>
        <taxon>Ascaris</taxon>
    </lineage>
</organism>
<dbReference type="GO" id="GO:0009395">
    <property type="term" value="P:phospholipid catabolic process"/>
    <property type="evidence" value="ECO:0007669"/>
    <property type="project" value="TreeGrafter"/>
</dbReference>
<evidence type="ECO:0000256" key="6">
    <source>
        <dbReference type="ARBA" id="ARBA00023180"/>
    </source>
</evidence>
<keyword evidence="3 7" id="KW-0378">Hydrolase</keyword>
<dbReference type="InterPro" id="IPR007000">
    <property type="entry name" value="PLipase_B-like"/>
</dbReference>
<keyword evidence="2 7" id="KW-0732">Signal</keyword>
<evidence type="ECO:0000256" key="3">
    <source>
        <dbReference type="ARBA" id="ARBA00022801"/>
    </source>
</evidence>
<feature type="signal peptide" evidence="7">
    <location>
        <begin position="1"/>
        <end position="27"/>
    </location>
</feature>
<dbReference type="EC" id="3.1.1.-" evidence="7"/>
<dbReference type="EMBL" id="JI169487">
    <property type="protein sequence ID" value="ADY43921.1"/>
    <property type="molecule type" value="mRNA"/>
</dbReference>
<reference evidence="8" key="1">
    <citation type="journal article" date="2011" name="Genome Res.">
        <title>Deep small RNA sequencing from the nematode Ascaris reveals conservation, functional diversification, and novel developmental profiles.</title>
        <authorList>
            <person name="Wang J."/>
            <person name="Czech B."/>
            <person name="Crunk A."/>
            <person name="Wallace A."/>
            <person name="Mitreva M."/>
            <person name="Hannon G.J."/>
            <person name="Davis R.E."/>
        </authorList>
    </citation>
    <scope>NUCLEOTIDE SEQUENCE</scope>
</reference>
<name>F1L1B7_ASCSU</name>
<dbReference type="PANTHER" id="PTHR12370:SF7">
    <property type="entry name" value="PHOSPHOLIPASE B-LIKE 2-RELATED"/>
    <property type="match status" value="1"/>
</dbReference>
<dbReference type="AlphaFoldDB" id="F1L1B7"/>
<dbReference type="GO" id="GO:0004620">
    <property type="term" value="F:phospholipase activity"/>
    <property type="evidence" value="ECO:0007669"/>
    <property type="project" value="InterPro"/>
</dbReference>
<dbReference type="GO" id="GO:0005576">
    <property type="term" value="C:extracellular region"/>
    <property type="evidence" value="ECO:0007669"/>
    <property type="project" value="TreeGrafter"/>
</dbReference>
<dbReference type="Pfam" id="PF04916">
    <property type="entry name" value="Phospholip_B"/>
    <property type="match status" value="1"/>
</dbReference>
<feature type="chain" id="PRO_5011331076" description="Phospholipase B-like" evidence="7">
    <location>
        <begin position="28"/>
        <end position="588"/>
    </location>
</feature>
<accession>F1L1B7</accession>
<dbReference type="Gene3D" id="3.60.60.30">
    <property type="match status" value="1"/>
</dbReference>
<proteinExistence type="evidence at transcript level"/>
<evidence type="ECO:0000256" key="4">
    <source>
        <dbReference type="ARBA" id="ARBA00022963"/>
    </source>
</evidence>
<keyword evidence="5 7" id="KW-0443">Lipid metabolism</keyword>
<comment type="similarity">
    <text evidence="1 7">Belongs to the phospholipase B-like family.</text>
</comment>
<protein>
    <recommendedName>
        <fullName evidence="7">Phospholipase B-like</fullName>
        <ecNumber evidence="7">3.1.1.-</ecNumber>
    </recommendedName>
</protein>
<evidence type="ECO:0000256" key="7">
    <source>
        <dbReference type="RuleBase" id="RU364138"/>
    </source>
</evidence>
<sequence>MSIMTLFSKRNALFLCFSFYIVQRCISNDHLLEPALSQVIGDDNSNEEQPITETAEPGHEKVYTYRSICISAEGEMRILHGFDCRNQVAVGRFRNAVNDSGWTFLEIETKPEYPPELQAYAAGVLEGNLSSVVIGYHIHNAVEDYCKNYTEYCSRLNEFVNQSMQWIKRELASKNPDDIYWAQVNRTLHQLTGIYDGYDGAKLNPGISFDFHPILMINMNGDLYDLEKKLNKTIDLNYDRCSGFVKVAPNNEDLFISQVTMSGYQNMMRVLKLYKFGYEKELVPGHTTTFSGYPGLLYSSDDFALMSSGLAAIETTYSIFNMPLFDQVRPIGQLPSWIRVKVANELARSAREWCEIFERYNSGTYNNQWVILDYKRFTPGKGLPPDGLLFVLEQVPGTIVYRDLTWYLRKHTYFPSYNIPYFKNITSLSGYDKYAEKMGDWFRWGDAPRAHIFERDHNKVTDIDSLTKLMRYNDYTHDEFSRCNCTPPYSAEAAISARGDLNPADGVYPLPLMGHRNHGGLDYKGTNYSLFKQLRFRAIGCPTYDNVPPFQWSKFDYDKKVKHVGHPDLWKFEAIETRWETPNVKADL</sequence>
<evidence type="ECO:0000256" key="5">
    <source>
        <dbReference type="ARBA" id="ARBA00023098"/>
    </source>
</evidence>
<evidence type="ECO:0000256" key="1">
    <source>
        <dbReference type="ARBA" id="ARBA00007835"/>
    </source>
</evidence>
<evidence type="ECO:0000313" key="8">
    <source>
        <dbReference type="EMBL" id="ADY43921.1"/>
    </source>
</evidence>
<keyword evidence="6" id="KW-0325">Glycoprotein</keyword>
<dbReference type="PANTHER" id="PTHR12370">
    <property type="entry name" value="PHOSPHOLIPASE B-RELATED"/>
    <property type="match status" value="1"/>
</dbReference>